<evidence type="ECO:0000313" key="3">
    <source>
        <dbReference type="Proteomes" id="UP000294850"/>
    </source>
</evidence>
<gene>
    <name evidence="2" type="ORF">E0F88_23975</name>
</gene>
<proteinExistence type="predicted"/>
<dbReference type="AlphaFoldDB" id="A0A4R5DE37"/>
<dbReference type="InterPro" id="IPR026444">
    <property type="entry name" value="Secre_tail"/>
</dbReference>
<dbReference type="RefSeq" id="WP_131960816.1">
    <property type="nucleotide sequence ID" value="NZ_SMFL01000010.1"/>
</dbReference>
<name>A0A4R5DE37_9BACT</name>
<dbReference type="EMBL" id="SMFL01000010">
    <property type="protein sequence ID" value="TDE12106.1"/>
    <property type="molecule type" value="Genomic_DNA"/>
</dbReference>
<comment type="caution">
    <text evidence="2">The sequence shown here is derived from an EMBL/GenBank/DDBJ whole genome shotgun (WGS) entry which is preliminary data.</text>
</comment>
<dbReference type="Proteomes" id="UP000294850">
    <property type="component" value="Unassembled WGS sequence"/>
</dbReference>
<reference evidence="2 3" key="1">
    <citation type="submission" date="2019-03" db="EMBL/GenBank/DDBJ databases">
        <title>Dyadobacter AR-3-6 sp. nov., isolated from arctic soil.</title>
        <authorList>
            <person name="Chaudhary D.K."/>
        </authorList>
    </citation>
    <scope>NUCLEOTIDE SEQUENCE [LARGE SCALE GENOMIC DNA]</scope>
    <source>
        <strain evidence="2 3">AR-3-6</strain>
    </source>
</reference>
<evidence type="ECO:0000259" key="1">
    <source>
        <dbReference type="Pfam" id="PF18962"/>
    </source>
</evidence>
<evidence type="ECO:0000313" key="2">
    <source>
        <dbReference type="EMBL" id="TDE12106.1"/>
    </source>
</evidence>
<feature type="domain" description="Secretion system C-terminal sorting" evidence="1">
    <location>
        <begin position="104"/>
        <end position="179"/>
    </location>
</feature>
<organism evidence="2 3">
    <name type="scientific">Dyadobacter psychrotolerans</name>
    <dbReference type="NCBI Taxonomy" id="2541721"/>
    <lineage>
        <taxon>Bacteria</taxon>
        <taxon>Pseudomonadati</taxon>
        <taxon>Bacteroidota</taxon>
        <taxon>Cytophagia</taxon>
        <taxon>Cytophagales</taxon>
        <taxon>Spirosomataceae</taxon>
        <taxon>Dyadobacter</taxon>
    </lineage>
</organism>
<keyword evidence="3" id="KW-1185">Reference proteome</keyword>
<dbReference type="Pfam" id="PF18962">
    <property type="entry name" value="Por_Secre_tail"/>
    <property type="match status" value="1"/>
</dbReference>
<accession>A0A4R5DE37</accession>
<sequence length="181" mass="19670">MVYSSLRFQASPTGWGEVRELEFYNGDTKLTGTGVGSPSNNSSDTYAAAFDGNEGTEWNGPTMGTVNFVGLQNVTCNNSLRVAAFEIITQDQKSSESTDIGINIYPNPNAGKFDVSFYLAKSAKAEISIVDVKGRNWYSKKLVGIGNHKEQIILSDNASGVYLVVLRKEDGIEVKKTVVIK</sequence>
<dbReference type="NCBIfam" id="TIGR04183">
    <property type="entry name" value="Por_Secre_tail"/>
    <property type="match status" value="1"/>
</dbReference>
<protein>
    <submittedName>
        <fullName evidence="2">T9SS type A sorting domain-containing protein</fullName>
    </submittedName>
</protein>
<dbReference type="OrthoDB" id="1433444at2"/>